<comment type="caution">
    <text evidence="2">The sequence shown here is derived from an EMBL/GenBank/DDBJ whole genome shotgun (WGS) entry which is preliminary data.</text>
</comment>
<dbReference type="EMBL" id="JAAIWM010000009">
    <property type="protein sequence ID" value="NEY73775.1"/>
    <property type="molecule type" value="Genomic_DNA"/>
</dbReference>
<feature type="transmembrane region" description="Helical" evidence="1">
    <location>
        <begin position="34"/>
        <end position="54"/>
    </location>
</feature>
<feature type="transmembrane region" description="Helical" evidence="1">
    <location>
        <begin position="92"/>
        <end position="113"/>
    </location>
</feature>
<feature type="transmembrane region" description="Helical" evidence="1">
    <location>
        <begin position="158"/>
        <end position="179"/>
    </location>
</feature>
<gene>
    <name evidence="2" type="ORF">G4D63_18835</name>
</gene>
<keyword evidence="1" id="KW-0472">Membrane</keyword>
<dbReference type="Proteomes" id="UP000481043">
    <property type="component" value="Unassembled WGS sequence"/>
</dbReference>
<evidence type="ECO:0000313" key="3">
    <source>
        <dbReference type="Proteomes" id="UP000481043"/>
    </source>
</evidence>
<feature type="transmembrane region" description="Helical" evidence="1">
    <location>
        <begin position="59"/>
        <end position="80"/>
    </location>
</feature>
<sequence length="184" mass="21577">MSKTELLKKIDQLDSELMDYIIQFWVNYSHFGTWQYWITVATFITPLIIAIIFIDKRKIFQIAFFGYTFHVIFMYLDVFLSRFNFWDHPYMLIPFIPLSIAVDGALIPMIFMLAYQFAINRKKNFFVVTVITAIGVIGMAWTWTLLGMLVLDNGLNLFHVYLMDIGTAFLAYGLTNFFLKLKGK</sequence>
<accession>A0A6M0QBR3</accession>
<feature type="transmembrane region" description="Helical" evidence="1">
    <location>
        <begin position="125"/>
        <end position="146"/>
    </location>
</feature>
<organism evidence="2 3">
    <name type="scientific">Bacillus mesophilus</name>
    <dbReference type="NCBI Taxonomy" id="1808955"/>
    <lineage>
        <taxon>Bacteria</taxon>
        <taxon>Bacillati</taxon>
        <taxon>Bacillota</taxon>
        <taxon>Bacilli</taxon>
        <taxon>Bacillales</taxon>
        <taxon>Bacillaceae</taxon>
        <taxon>Bacillus</taxon>
    </lineage>
</organism>
<keyword evidence="1" id="KW-1133">Transmembrane helix</keyword>
<proteinExistence type="predicted"/>
<evidence type="ECO:0000313" key="2">
    <source>
        <dbReference type="EMBL" id="NEY73775.1"/>
    </source>
</evidence>
<keyword evidence="1" id="KW-0812">Transmembrane</keyword>
<keyword evidence="3" id="KW-1185">Reference proteome</keyword>
<dbReference type="AlphaFoldDB" id="A0A6M0QBR3"/>
<evidence type="ECO:0000256" key="1">
    <source>
        <dbReference type="SAM" id="Phobius"/>
    </source>
</evidence>
<dbReference type="RefSeq" id="WP_163181626.1">
    <property type="nucleotide sequence ID" value="NZ_JAAIWM010000009.1"/>
</dbReference>
<reference evidence="2 3" key="1">
    <citation type="submission" date="2020-02" db="EMBL/GenBank/DDBJ databases">
        <title>Bacillus aquiflavi sp. nov., isolated from yellow water of strong flavor Chinese baijiu in Yibin region of China.</title>
        <authorList>
            <person name="Xie J."/>
        </authorList>
    </citation>
    <scope>NUCLEOTIDE SEQUENCE [LARGE SCALE GENOMIC DNA]</scope>
    <source>
        <strain evidence="2 3">SA4</strain>
    </source>
</reference>
<name>A0A6M0QBR3_9BACI</name>
<protein>
    <submittedName>
        <fullName evidence="2">Uncharacterized protein</fullName>
    </submittedName>
</protein>